<evidence type="ECO:0000313" key="2">
    <source>
        <dbReference type="Proteomes" id="UP000310529"/>
    </source>
</evidence>
<dbReference type="EMBL" id="CP031919">
    <property type="protein sequence ID" value="QCH93300.1"/>
    <property type="molecule type" value="Genomic_DNA"/>
</dbReference>
<evidence type="ECO:0000313" key="1">
    <source>
        <dbReference type="EMBL" id="QCH93300.1"/>
    </source>
</evidence>
<organism evidence="1 2">
    <name type="scientific">Escherichia coli O145:NM</name>
    <dbReference type="NCBI Taxonomy" id="991919"/>
    <lineage>
        <taxon>Bacteria</taxon>
        <taxon>Pseudomonadati</taxon>
        <taxon>Pseudomonadota</taxon>
        <taxon>Gammaproteobacteria</taxon>
        <taxon>Enterobacterales</taxon>
        <taxon>Enterobacteriaceae</taxon>
        <taxon>Escherichia</taxon>
    </lineage>
</organism>
<sequence length="69" mass="7143">MSCAASLCPVAGATKVTPCLVQGGNVALLVQYSKINSLVQINGHAAAKPAVFAGRSPSCKRRWSSARDK</sequence>
<dbReference type="Proteomes" id="UP000310529">
    <property type="component" value="Chromosome"/>
</dbReference>
<proteinExistence type="predicted"/>
<dbReference type="AlphaFoldDB" id="A0A4P8C470"/>
<protein>
    <submittedName>
        <fullName evidence="1">Uncharacterized protein</fullName>
    </submittedName>
</protein>
<gene>
    <name evidence="1" type="ORF">CCU01_010815</name>
</gene>
<reference evidence="1 2" key="1">
    <citation type="submission" date="2018-08" db="EMBL/GenBank/DDBJ databases">
        <title>Food and Water Consortium WGS.</title>
        <authorList>
            <person name="Tyson S."/>
            <person name="Peterson C.-L."/>
            <person name="Olson A."/>
            <person name="Tyler S."/>
            <person name="Cabral J."/>
            <person name="Lynch T."/>
            <person name="Knox N."/>
            <person name="Van Domselaar G."/>
            <person name="Graham M."/>
        </authorList>
    </citation>
    <scope>NUCLEOTIDE SEQUENCE [LARGE SCALE GENOMIC DNA]</scope>
    <source>
        <strain evidence="1 2">FWSEC0002</strain>
    </source>
</reference>
<name>A0A4P8C470_ECOLX</name>
<accession>A0A4P8C470</accession>